<reference evidence="11 12" key="1">
    <citation type="journal article" date="2024" name="G3 (Bethesda)">
        <title>Genome assembly of Hibiscus sabdariffa L. provides insights into metabolisms of medicinal natural products.</title>
        <authorList>
            <person name="Kim T."/>
        </authorList>
    </citation>
    <scope>NUCLEOTIDE SEQUENCE [LARGE SCALE GENOMIC DNA]</scope>
    <source>
        <strain evidence="11">TK-2024</strain>
        <tissue evidence="11">Old leaves</tissue>
    </source>
</reference>
<evidence type="ECO:0000313" key="12">
    <source>
        <dbReference type="Proteomes" id="UP001472677"/>
    </source>
</evidence>
<sequence length="148" mass="15990">MSAADQSPLESEAKAVTGFKVLQCNPVGSITKIILFDTFDFEVRGRFGKLNFSSFPNLVHLDLGGCELGGNIPPQIGNLWTLRHLGLSTCNLSGELPPSLRNLTRLEFLHISYNGIHGPIPSTLGQLTNLQSLCLSGNQISESIPSEI</sequence>
<dbReference type="Gene3D" id="3.80.10.10">
    <property type="entry name" value="Ribonuclease Inhibitor"/>
    <property type="match status" value="1"/>
</dbReference>
<accession>A0ABR2F477</accession>
<evidence type="ECO:0000256" key="8">
    <source>
        <dbReference type="ARBA" id="ARBA00023170"/>
    </source>
</evidence>
<dbReference type="Pfam" id="PF23598">
    <property type="entry name" value="LRR_14"/>
    <property type="match status" value="1"/>
</dbReference>
<feature type="domain" description="Disease resistance R13L4/SHOC-2-like LRR" evidence="10">
    <location>
        <begin position="51"/>
        <end position="138"/>
    </location>
</feature>
<dbReference type="PANTHER" id="PTHR27000:SF642">
    <property type="entry name" value="INACTIVE LEUCINE-RICH REPEAT RECEPTOR KINASE XIAO-RELATED"/>
    <property type="match status" value="1"/>
</dbReference>
<evidence type="ECO:0000313" key="11">
    <source>
        <dbReference type="EMBL" id="KAK8571814.1"/>
    </source>
</evidence>
<keyword evidence="3" id="KW-0812">Transmembrane</keyword>
<keyword evidence="8" id="KW-0675">Receptor</keyword>
<evidence type="ECO:0000256" key="7">
    <source>
        <dbReference type="ARBA" id="ARBA00023136"/>
    </source>
</evidence>
<keyword evidence="6" id="KW-1133">Transmembrane helix</keyword>
<protein>
    <recommendedName>
        <fullName evidence="10">Disease resistance R13L4/SHOC-2-like LRR domain-containing protein</fullName>
    </recommendedName>
</protein>
<gene>
    <name evidence="11" type="ORF">V6N12_027887</name>
</gene>
<keyword evidence="5" id="KW-0677">Repeat</keyword>
<evidence type="ECO:0000256" key="5">
    <source>
        <dbReference type="ARBA" id="ARBA00022737"/>
    </source>
</evidence>
<evidence type="ECO:0000256" key="6">
    <source>
        <dbReference type="ARBA" id="ARBA00022989"/>
    </source>
</evidence>
<organism evidence="11 12">
    <name type="scientific">Hibiscus sabdariffa</name>
    <name type="common">roselle</name>
    <dbReference type="NCBI Taxonomy" id="183260"/>
    <lineage>
        <taxon>Eukaryota</taxon>
        <taxon>Viridiplantae</taxon>
        <taxon>Streptophyta</taxon>
        <taxon>Embryophyta</taxon>
        <taxon>Tracheophyta</taxon>
        <taxon>Spermatophyta</taxon>
        <taxon>Magnoliopsida</taxon>
        <taxon>eudicotyledons</taxon>
        <taxon>Gunneridae</taxon>
        <taxon>Pentapetalae</taxon>
        <taxon>rosids</taxon>
        <taxon>malvids</taxon>
        <taxon>Malvales</taxon>
        <taxon>Malvaceae</taxon>
        <taxon>Malvoideae</taxon>
        <taxon>Hibiscus</taxon>
    </lineage>
</organism>
<dbReference type="Proteomes" id="UP001472677">
    <property type="component" value="Unassembled WGS sequence"/>
</dbReference>
<dbReference type="SUPFAM" id="SSF52058">
    <property type="entry name" value="L domain-like"/>
    <property type="match status" value="1"/>
</dbReference>
<dbReference type="InterPro" id="IPR032675">
    <property type="entry name" value="LRR_dom_sf"/>
</dbReference>
<comment type="subcellular location">
    <subcellularLocation>
        <location evidence="1">Membrane</location>
        <topology evidence="1">Single-pass type I membrane protein</topology>
    </subcellularLocation>
</comment>
<dbReference type="EMBL" id="JBBPBM010000008">
    <property type="protein sequence ID" value="KAK8571814.1"/>
    <property type="molecule type" value="Genomic_DNA"/>
</dbReference>
<keyword evidence="4" id="KW-0732">Signal</keyword>
<dbReference type="PANTHER" id="PTHR27000">
    <property type="entry name" value="LEUCINE-RICH REPEAT RECEPTOR-LIKE PROTEIN KINASE FAMILY PROTEIN-RELATED"/>
    <property type="match status" value="1"/>
</dbReference>
<keyword evidence="7" id="KW-0472">Membrane</keyword>
<proteinExistence type="predicted"/>
<keyword evidence="9" id="KW-0325">Glycoprotein</keyword>
<evidence type="ECO:0000256" key="2">
    <source>
        <dbReference type="ARBA" id="ARBA00022614"/>
    </source>
</evidence>
<evidence type="ECO:0000256" key="1">
    <source>
        <dbReference type="ARBA" id="ARBA00004479"/>
    </source>
</evidence>
<evidence type="ECO:0000259" key="10">
    <source>
        <dbReference type="Pfam" id="PF23598"/>
    </source>
</evidence>
<name>A0ABR2F477_9ROSI</name>
<comment type="caution">
    <text evidence="11">The sequence shown here is derived from an EMBL/GenBank/DDBJ whole genome shotgun (WGS) entry which is preliminary data.</text>
</comment>
<evidence type="ECO:0000256" key="3">
    <source>
        <dbReference type="ARBA" id="ARBA00022692"/>
    </source>
</evidence>
<keyword evidence="12" id="KW-1185">Reference proteome</keyword>
<evidence type="ECO:0000256" key="9">
    <source>
        <dbReference type="ARBA" id="ARBA00023180"/>
    </source>
</evidence>
<evidence type="ECO:0000256" key="4">
    <source>
        <dbReference type="ARBA" id="ARBA00022729"/>
    </source>
</evidence>
<dbReference type="InterPro" id="IPR055414">
    <property type="entry name" value="LRR_R13L4/SHOC2-like"/>
</dbReference>
<keyword evidence="2" id="KW-0433">Leucine-rich repeat</keyword>